<dbReference type="CDD" id="cd08977">
    <property type="entry name" value="SusD"/>
    <property type="match status" value="1"/>
</dbReference>
<keyword evidence="3 6" id="KW-0732">Signal</keyword>
<accession>A0ABW5KPD6</accession>
<evidence type="ECO:0000259" key="8">
    <source>
        <dbReference type="Pfam" id="PF14322"/>
    </source>
</evidence>
<evidence type="ECO:0000256" key="6">
    <source>
        <dbReference type="SAM" id="SignalP"/>
    </source>
</evidence>
<comment type="caution">
    <text evidence="9">The sequence shown here is derived from an EMBL/GenBank/DDBJ whole genome shotgun (WGS) entry which is preliminary data.</text>
</comment>
<keyword evidence="10" id="KW-1185">Reference proteome</keyword>
<keyword evidence="5" id="KW-0998">Cell outer membrane</keyword>
<evidence type="ECO:0000256" key="4">
    <source>
        <dbReference type="ARBA" id="ARBA00023136"/>
    </source>
</evidence>
<proteinExistence type="inferred from homology"/>
<dbReference type="RefSeq" id="WP_380905958.1">
    <property type="nucleotide sequence ID" value="NZ_JBHUEG010000019.1"/>
</dbReference>
<dbReference type="Pfam" id="PF07980">
    <property type="entry name" value="SusD_RagB"/>
    <property type="match status" value="1"/>
</dbReference>
<protein>
    <submittedName>
        <fullName evidence="9">RagB/SusD family nutrient uptake outer membrane protein</fullName>
    </submittedName>
</protein>
<evidence type="ECO:0000256" key="1">
    <source>
        <dbReference type="ARBA" id="ARBA00004442"/>
    </source>
</evidence>
<sequence length="566" mass="62902">MKISTKKIKQISIALLLASSLTSCDIEVIPQNSYVEESVWEDPATVELYINGMYAEFKNFQFGVFPGLGYDNATDALTDIMKFTSNTLGNGTVNTLASNANQFSPASVGLNYWSTGYNRIRRVNEFLKGLKTKSKLTADEQVRYEAEARFIRAYVYSWLARIHGSVVIFKDLDQYALKDNERASETEVYDFMIEDLSFAAANLPKTQPSGRANKGAANALLARVAVYAGSIATNDRKLYNTDPKTGIDQNLAKGYYEAALRATQEVDKLAAEGIYDLDPEFAHIFSDKNTKEAIFRVDFVAPAITHQYDLGYVPPSDAPGNALVYGVPTAELVDAFQMADGTPFSWSNPTHAAQPYENREDRFYATILYNGAAWKGRTIRTSIEDPVDGFAAFGSTGDPKRTVTGYYAKKLLDESNTTFVMNRSTQSWIELRYAETVLIAAEAKAQLGDFPGATAAINKLRAKRGLNNVNVTNLTTAMRAVEHERIVELAFEGHRFWDLRRWRKAHIQLNNVQFSGHRISSSGNTASFEVVSADAVNRSFTGKLYYLPIPEGEVQVNTGLTQIQGW</sequence>
<feature type="domain" description="RagB/SusD" evidence="7">
    <location>
        <begin position="316"/>
        <end position="566"/>
    </location>
</feature>
<reference evidence="10" key="1">
    <citation type="journal article" date="2019" name="Int. J. Syst. Evol. Microbiol.">
        <title>The Global Catalogue of Microorganisms (GCM) 10K type strain sequencing project: providing services to taxonomists for standard genome sequencing and annotation.</title>
        <authorList>
            <consortium name="The Broad Institute Genomics Platform"/>
            <consortium name="The Broad Institute Genome Sequencing Center for Infectious Disease"/>
            <person name="Wu L."/>
            <person name="Ma J."/>
        </authorList>
    </citation>
    <scope>NUCLEOTIDE SEQUENCE [LARGE SCALE GENOMIC DNA]</scope>
    <source>
        <strain evidence="10">KCTC 42662</strain>
    </source>
</reference>
<feature type="signal peptide" evidence="6">
    <location>
        <begin position="1"/>
        <end position="25"/>
    </location>
</feature>
<keyword evidence="4" id="KW-0472">Membrane</keyword>
<dbReference type="InterPro" id="IPR033985">
    <property type="entry name" value="SusD-like_N"/>
</dbReference>
<evidence type="ECO:0000259" key="7">
    <source>
        <dbReference type="Pfam" id="PF07980"/>
    </source>
</evidence>
<comment type="subcellular location">
    <subcellularLocation>
        <location evidence="1">Cell outer membrane</location>
    </subcellularLocation>
</comment>
<name>A0ABW5KPD6_9SPHI</name>
<dbReference type="SUPFAM" id="SSF48452">
    <property type="entry name" value="TPR-like"/>
    <property type="match status" value="1"/>
</dbReference>
<dbReference type="Proteomes" id="UP001597545">
    <property type="component" value="Unassembled WGS sequence"/>
</dbReference>
<comment type="similarity">
    <text evidence="2">Belongs to the SusD family.</text>
</comment>
<feature type="chain" id="PRO_5045183158" evidence="6">
    <location>
        <begin position="26"/>
        <end position="566"/>
    </location>
</feature>
<gene>
    <name evidence="9" type="ORF">ACFSR5_18495</name>
</gene>
<dbReference type="InterPro" id="IPR011990">
    <property type="entry name" value="TPR-like_helical_dom_sf"/>
</dbReference>
<dbReference type="Pfam" id="PF14322">
    <property type="entry name" value="SusD-like_3"/>
    <property type="match status" value="1"/>
</dbReference>
<feature type="domain" description="SusD-like N-terminal" evidence="8">
    <location>
        <begin position="81"/>
        <end position="224"/>
    </location>
</feature>
<dbReference type="PROSITE" id="PS51257">
    <property type="entry name" value="PROKAR_LIPOPROTEIN"/>
    <property type="match status" value="1"/>
</dbReference>
<dbReference type="InterPro" id="IPR012944">
    <property type="entry name" value="SusD_RagB_dom"/>
</dbReference>
<dbReference type="EMBL" id="JBHULR010000020">
    <property type="protein sequence ID" value="MFD2549640.1"/>
    <property type="molecule type" value="Genomic_DNA"/>
</dbReference>
<evidence type="ECO:0000313" key="9">
    <source>
        <dbReference type="EMBL" id="MFD2549640.1"/>
    </source>
</evidence>
<evidence type="ECO:0000256" key="3">
    <source>
        <dbReference type="ARBA" id="ARBA00022729"/>
    </source>
</evidence>
<evidence type="ECO:0000256" key="5">
    <source>
        <dbReference type="ARBA" id="ARBA00023237"/>
    </source>
</evidence>
<evidence type="ECO:0000256" key="2">
    <source>
        <dbReference type="ARBA" id="ARBA00006275"/>
    </source>
</evidence>
<organism evidence="9 10">
    <name type="scientific">Sphingobacterium suaedae</name>
    <dbReference type="NCBI Taxonomy" id="1686402"/>
    <lineage>
        <taxon>Bacteria</taxon>
        <taxon>Pseudomonadati</taxon>
        <taxon>Bacteroidota</taxon>
        <taxon>Sphingobacteriia</taxon>
        <taxon>Sphingobacteriales</taxon>
        <taxon>Sphingobacteriaceae</taxon>
        <taxon>Sphingobacterium</taxon>
    </lineage>
</organism>
<evidence type="ECO:0000313" key="10">
    <source>
        <dbReference type="Proteomes" id="UP001597545"/>
    </source>
</evidence>
<dbReference type="Gene3D" id="1.25.40.390">
    <property type="match status" value="1"/>
</dbReference>